<reference evidence="2 3" key="1">
    <citation type="submission" date="2020-07" db="EMBL/GenBank/DDBJ databases">
        <title>Complete genome and description of Chryseobacterium manosquense strain Marseille-Q2069 sp. nov.</title>
        <authorList>
            <person name="Boxberger M."/>
        </authorList>
    </citation>
    <scope>NUCLEOTIDE SEQUENCE [LARGE SCALE GENOMIC DNA]</scope>
    <source>
        <strain evidence="2 3">Marseille-Q2069</strain>
    </source>
</reference>
<evidence type="ECO:0000313" key="3">
    <source>
        <dbReference type="Proteomes" id="UP000516438"/>
    </source>
</evidence>
<dbReference type="Proteomes" id="UP000516438">
    <property type="component" value="Chromosome"/>
</dbReference>
<accession>A0A7H1DXF6</accession>
<gene>
    <name evidence="2" type="ORF">H0S70_01335</name>
</gene>
<evidence type="ECO:0000313" key="2">
    <source>
        <dbReference type="EMBL" id="QNS41664.1"/>
    </source>
</evidence>
<keyword evidence="1" id="KW-1133">Transmembrane helix</keyword>
<evidence type="ECO:0000256" key="1">
    <source>
        <dbReference type="SAM" id="Phobius"/>
    </source>
</evidence>
<protein>
    <submittedName>
        <fullName evidence="2">Uncharacterized protein</fullName>
    </submittedName>
</protein>
<keyword evidence="1" id="KW-0812">Transmembrane</keyword>
<organism evidence="2 3">
    <name type="scientific">Chryseobacterium manosquense</name>
    <dbReference type="NCBI Taxonomy" id="2754694"/>
    <lineage>
        <taxon>Bacteria</taxon>
        <taxon>Pseudomonadati</taxon>
        <taxon>Bacteroidota</taxon>
        <taxon>Flavobacteriia</taxon>
        <taxon>Flavobacteriales</taxon>
        <taxon>Weeksellaceae</taxon>
        <taxon>Chryseobacterium group</taxon>
        <taxon>Chryseobacterium</taxon>
    </lineage>
</organism>
<dbReference type="EMBL" id="CP060203">
    <property type="protein sequence ID" value="QNS41664.1"/>
    <property type="molecule type" value="Genomic_DNA"/>
</dbReference>
<keyword evidence="3" id="KW-1185">Reference proteome</keyword>
<dbReference type="AlphaFoldDB" id="A0A7H1DXF6"/>
<dbReference type="KEGG" id="cmaq:H0S70_01335"/>
<proteinExistence type="predicted"/>
<feature type="transmembrane region" description="Helical" evidence="1">
    <location>
        <begin position="30"/>
        <end position="51"/>
    </location>
</feature>
<sequence length="173" mass="20559">MENKKYCIDSIDYDREMYYKELDRKKDFETLLTTPLLTYSFIVTMNYFLISGIVKNVGLQLNFWIYFFAGLVGLALITSIIFLLLFYDNFLGSFNYWEIGNPAEILKMENDFKEEQITFVFAEIHFKEKLKNLYAEYAGYNMKLNVKRLEFFSLCKLFLILSVLVHGCFFVSE</sequence>
<feature type="transmembrane region" description="Helical" evidence="1">
    <location>
        <begin position="151"/>
        <end position="172"/>
    </location>
</feature>
<name>A0A7H1DXF6_9FLAO</name>
<feature type="transmembrane region" description="Helical" evidence="1">
    <location>
        <begin position="63"/>
        <end position="87"/>
    </location>
</feature>
<keyword evidence="1" id="KW-0472">Membrane</keyword>
<dbReference type="RefSeq" id="WP_188321420.1">
    <property type="nucleotide sequence ID" value="NZ_CP060203.1"/>
</dbReference>